<keyword evidence="4" id="KW-0547">Nucleotide-binding</keyword>
<reference evidence="4 5" key="1">
    <citation type="submission" date="2020-03" db="EMBL/GenBank/DDBJ databases">
        <title>Metabolic flexibility allows generalist bacteria to become dominant in a frequently disturbed ecosystem.</title>
        <authorList>
            <person name="Chen Y.-J."/>
            <person name="Leung P.M."/>
            <person name="Bay S.K."/>
            <person name="Hugenholtz P."/>
            <person name="Kessler A.J."/>
            <person name="Shelley G."/>
            <person name="Waite D.W."/>
            <person name="Cook P.L."/>
            <person name="Greening C."/>
        </authorList>
    </citation>
    <scope>NUCLEOTIDE SEQUENCE [LARGE SCALE GENOMIC DNA]</scope>
    <source>
        <strain evidence="4">SS_bin_28</strain>
    </source>
</reference>
<evidence type="ECO:0000313" key="5">
    <source>
        <dbReference type="Proteomes" id="UP000547674"/>
    </source>
</evidence>
<protein>
    <submittedName>
        <fullName evidence="4">ABC transporter ATP-binding protein</fullName>
    </submittedName>
</protein>
<evidence type="ECO:0000259" key="3">
    <source>
        <dbReference type="Pfam" id="PF00005"/>
    </source>
</evidence>
<comment type="caution">
    <text evidence="4">The sequence shown here is derived from an EMBL/GenBank/DDBJ whole genome shotgun (WGS) entry which is preliminary data.</text>
</comment>
<evidence type="ECO:0000256" key="1">
    <source>
        <dbReference type="ARBA" id="ARBA00005417"/>
    </source>
</evidence>
<dbReference type="Proteomes" id="UP000547674">
    <property type="component" value="Unassembled WGS sequence"/>
</dbReference>
<dbReference type="Gene3D" id="3.40.50.300">
    <property type="entry name" value="P-loop containing nucleotide triphosphate hydrolases"/>
    <property type="match status" value="1"/>
</dbReference>
<name>A0A7Y2EBZ6_UNCEI</name>
<dbReference type="Pfam" id="PF00005">
    <property type="entry name" value="ABC_tran"/>
    <property type="match status" value="1"/>
</dbReference>
<evidence type="ECO:0000313" key="4">
    <source>
        <dbReference type="EMBL" id="NNF05383.1"/>
    </source>
</evidence>
<keyword evidence="2" id="KW-0813">Transport</keyword>
<dbReference type="InterPro" id="IPR027417">
    <property type="entry name" value="P-loop_NTPase"/>
</dbReference>
<dbReference type="InterPro" id="IPR003439">
    <property type="entry name" value="ABC_transporter-like_ATP-bd"/>
</dbReference>
<dbReference type="PANTHER" id="PTHR43335">
    <property type="entry name" value="ABC TRANSPORTER, ATP-BINDING PROTEIN"/>
    <property type="match status" value="1"/>
</dbReference>
<dbReference type="SUPFAM" id="SSF52540">
    <property type="entry name" value="P-loop containing nucleoside triphosphate hydrolases"/>
    <property type="match status" value="1"/>
</dbReference>
<accession>A0A7Y2EBZ6</accession>
<comment type="similarity">
    <text evidence="1">Belongs to the ABC transporter superfamily.</text>
</comment>
<dbReference type="GO" id="GO:0016887">
    <property type="term" value="F:ATP hydrolysis activity"/>
    <property type="evidence" value="ECO:0007669"/>
    <property type="project" value="InterPro"/>
</dbReference>
<dbReference type="EMBL" id="JABDJR010000048">
    <property type="protein sequence ID" value="NNF05383.1"/>
    <property type="molecule type" value="Genomic_DNA"/>
</dbReference>
<feature type="domain" description="ABC transporter" evidence="3">
    <location>
        <begin position="30"/>
        <end position="82"/>
    </location>
</feature>
<organism evidence="4 5">
    <name type="scientific">Eiseniibacteriota bacterium</name>
    <dbReference type="NCBI Taxonomy" id="2212470"/>
    <lineage>
        <taxon>Bacteria</taxon>
        <taxon>Candidatus Eiseniibacteriota</taxon>
    </lineage>
</organism>
<dbReference type="GO" id="GO:0005524">
    <property type="term" value="F:ATP binding"/>
    <property type="evidence" value="ECO:0007669"/>
    <property type="project" value="UniProtKB-KW"/>
</dbReference>
<gene>
    <name evidence="4" type="ORF">HKN21_01350</name>
</gene>
<evidence type="ECO:0000256" key="2">
    <source>
        <dbReference type="ARBA" id="ARBA00022448"/>
    </source>
</evidence>
<proteinExistence type="inferred from homology"/>
<sequence>MPENPYFYDYLTPTEFLDTCASWYGMSRQERKTAVPEVLERVGLDPKEKRRLRKFSKGMLQRIGMAQAIIHDPKMVILDEPMSGLDPQGRSQFRDIILGLKREGKTVLFASHILSDVEMICDRVGILNEGRITRITAMEDLLSSDDRSYEIEVTHLPETLIEHLESEGKIRTAGPRNLVRAESEEELEERIHQIFTAGGKLISVRHTHVDLEEVFLAETSGLRLHDSETTKKGAA</sequence>
<keyword evidence="4" id="KW-0067">ATP-binding</keyword>
<dbReference type="PANTHER" id="PTHR43335:SF4">
    <property type="entry name" value="ABC TRANSPORTER, ATP-BINDING PROTEIN"/>
    <property type="match status" value="1"/>
</dbReference>
<dbReference type="AlphaFoldDB" id="A0A7Y2EBZ6"/>